<keyword evidence="1" id="KW-1133">Transmembrane helix</keyword>
<feature type="transmembrane region" description="Helical" evidence="1">
    <location>
        <begin position="12"/>
        <end position="35"/>
    </location>
</feature>
<evidence type="ECO:0000313" key="2">
    <source>
        <dbReference type="EMBL" id="NMK55320.1"/>
    </source>
</evidence>
<proteinExistence type="predicted"/>
<dbReference type="Proteomes" id="UP000538955">
    <property type="component" value="Unassembled WGS sequence"/>
</dbReference>
<evidence type="ECO:0000313" key="3">
    <source>
        <dbReference type="EMBL" id="NMK98649.1"/>
    </source>
</evidence>
<reference evidence="4 5" key="1">
    <citation type="submission" date="2020-04" db="EMBL/GenBank/DDBJ databases">
        <title>The Epidemiology and Molecular Characteristics of Linezolid-Resistant Staphylococcus capitis in Huashan Hospital, Shanghai.</title>
        <authorList>
            <person name="Ding L."/>
            <person name="Li P."/>
            <person name="Yang Y."/>
            <person name="Lin D."/>
            <person name="Xu X."/>
        </authorList>
    </citation>
    <scope>NUCLEOTIDE SEQUENCE [LARGE SCALE GENOMIC DNA]</scope>
    <source>
        <strain evidence="3 5">12-86</strain>
        <strain evidence="2 4">17-84</strain>
    </source>
</reference>
<dbReference type="EMBL" id="JABBLX010000055">
    <property type="protein sequence ID" value="NMK98649.1"/>
    <property type="molecule type" value="Genomic_DNA"/>
</dbReference>
<name>A0A4U9TKY4_STACP</name>
<sequence length="53" mass="5869">MIKKFIENEQKSGYLGILCTLVFGLLFSSMFTPFIGIPAALGVGYLIHTTEEE</sequence>
<dbReference type="GeneID" id="93670615"/>
<dbReference type="RefSeq" id="WP_002434595.1">
    <property type="nucleotide sequence ID" value="NZ_AP014956.1"/>
</dbReference>
<keyword evidence="1" id="KW-0472">Membrane</keyword>
<evidence type="ECO:0000313" key="5">
    <source>
        <dbReference type="Proteomes" id="UP000550736"/>
    </source>
</evidence>
<organism evidence="3 5">
    <name type="scientific">Staphylococcus capitis</name>
    <dbReference type="NCBI Taxonomy" id="29388"/>
    <lineage>
        <taxon>Bacteria</taxon>
        <taxon>Bacillati</taxon>
        <taxon>Bacillota</taxon>
        <taxon>Bacilli</taxon>
        <taxon>Bacillales</taxon>
        <taxon>Staphylococcaceae</taxon>
        <taxon>Staphylococcus</taxon>
    </lineage>
</organism>
<keyword evidence="1" id="KW-0812">Transmembrane</keyword>
<dbReference type="EMBL" id="JABBMI010000091">
    <property type="protein sequence ID" value="NMK55320.1"/>
    <property type="molecule type" value="Genomic_DNA"/>
</dbReference>
<comment type="caution">
    <text evidence="3">The sequence shown here is derived from an EMBL/GenBank/DDBJ whole genome shotgun (WGS) entry which is preliminary data.</text>
</comment>
<accession>A0A4U9TKY4</accession>
<dbReference type="NCBIfam" id="NF033835">
    <property type="entry name" value="VraH_fam"/>
    <property type="match status" value="1"/>
</dbReference>
<keyword evidence="4" id="KW-1185">Reference proteome</keyword>
<dbReference type="InterPro" id="IPR049869">
    <property type="entry name" value="VraH"/>
</dbReference>
<evidence type="ECO:0000313" key="4">
    <source>
        <dbReference type="Proteomes" id="UP000538955"/>
    </source>
</evidence>
<dbReference type="AlphaFoldDB" id="A0A4U9TKY4"/>
<gene>
    <name evidence="3" type="ORF">HHM13_11335</name>
    <name evidence="2" type="ORF">HHM24_11415</name>
</gene>
<evidence type="ECO:0000256" key="1">
    <source>
        <dbReference type="SAM" id="Phobius"/>
    </source>
</evidence>
<protein>
    <submittedName>
        <fullName evidence="3">VraH family protein</fullName>
    </submittedName>
</protein>
<dbReference type="Proteomes" id="UP000550736">
    <property type="component" value="Unassembled WGS sequence"/>
</dbReference>